<dbReference type="GO" id="GO:0007342">
    <property type="term" value="P:fusion of sperm to egg plasma membrane involved in single fertilization"/>
    <property type="evidence" value="ECO:0007669"/>
    <property type="project" value="Ensembl"/>
</dbReference>
<dbReference type="KEGG" id="mcal:110296550"/>
<accession>A0A6P5PVN6</accession>
<dbReference type="PANTHER" id="PTHR37348">
    <property type="entry name" value="LLLL AND CFNLAS MOTIF-CONTAINING PROTEIN 1"/>
    <property type="match status" value="1"/>
</dbReference>
<organism evidence="3 4">
    <name type="scientific">Mus caroli</name>
    <name type="common">Ryukyu mouse</name>
    <name type="synonym">Ricefield mouse</name>
    <dbReference type="NCBI Taxonomy" id="10089"/>
    <lineage>
        <taxon>Eukaryota</taxon>
        <taxon>Metazoa</taxon>
        <taxon>Chordata</taxon>
        <taxon>Craniata</taxon>
        <taxon>Vertebrata</taxon>
        <taxon>Euteleostomi</taxon>
        <taxon>Mammalia</taxon>
        <taxon>Eutheria</taxon>
        <taxon>Euarchontoglires</taxon>
        <taxon>Glires</taxon>
        <taxon>Rodentia</taxon>
        <taxon>Myomorpha</taxon>
        <taxon>Muroidea</taxon>
        <taxon>Muridae</taxon>
        <taxon>Murinae</taxon>
        <taxon>Mus</taxon>
        <taxon>Mus</taxon>
    </lineage>
</organism>
<feature type="signal peptide" evidence="2">
    <location>
        <begin position="1"/>
        <end position="29"/>
    </location>
</feature>
<dbReference type="PANTHER" id="PTHR37348:SF1">
    <property type="entry name" value="SPERM-EGG FUSION PROTEIN LLCFC1"/>
    <property type="match status" value="1"/>
</dbReference>
<evidence type="ECO:0000313" key="4">
    <source>
        <dbReference type="RefSeq" id="XP_021020910.1"/>
    </source>
</evidence>
<evidence type="ECO:0000256" key="2">
    <source>
        <dbReference type="SAM" id="SignalP"/>
    </source>
</evidence>
<dbReference type="InterPro" id="IPR031684">
    <property type="entry name" value="LLCFC1"/>
</dbReference>
<keyword evidence="2" id="KW-0732">Signal</keyword>
<feature type="chain" id="PRO_5027574209" evidence="2">
    <location>
        <begin position="30"/>
        <end position="110"/>
    </location>
</feature>
<reference evidence="4" key="1">
    <citation type="submission" date="2025-08" db="UniProtKB">
        <authorList>
            <consortium name="RefSeq"/>
        </authorList>
    </citation>
    <scope>IDENTIFICATION</scope>
</reference>
<protein>
    <submittedName>
        <fullName evidence="4">LLLL and CFNLAS motif-containing protein 1</fullName>
    </submittedName>
</protein>
<dbReference type="Proteomes" id="UP000515126">
    <property type="component" value="Chromosome 6"/>
</dbReference>
<feature type="region of interest" description="Disordered" evidence="1">
    <location>
        <begin position="41"/>
        <end position="70"/>
    </location>
</feature>
<dbReference type="AlphaFoldDB" id="A0A6P5PVN6"/>
<evidence type="ECO:0000256" key="1">
    <source>
        <dbReference type="SAM" id="MobiDB-lite"/>
    </source>
</evidence>
<gene>
    <name evidence="4" type="primary">Llcfc1</name>
</gene>
<dbReference type="CTD" id="135927"/>
<dbReference type="RefSeq" id="XP_021020910.1">
    <property type="nucleotide sequence ID" value="XM_021165251.1"/>
</dbReference>
<feature type="compositionally biased region" description="Basic and acidic residues" evidence="1">
    <location>
        <begin position="41"/>
        <end position="51"/>
    </location>
</feature>
<dbReference type="GeneID" id="110296550"/>
<proteinExistence type="predicted"/>
<keyword evidence="3" id="KW-1185">Reference proteome</keyword>
<name>A0A6P5PVN6_MUSCR</name>
<dbReference type="Pfam" id="PF15838">
    <property type="entry name" value="LLCFC1"/>
    <property type="match status" value="1"/>
</dbReference>
<sequence length="110" mass="12394">MTSLGSQLHRATFLTALLLLLLLLLQVKGVKTLIVSASLDGDKSQKDKVSSEDQGEEEYEEHFEASSEGEQWQEIDMVQQEDMISQAITLQDHLLDLAFCFNLASIMFFL</sequence>
<evidence type="ECO:0000313" key="3">
    <source>
        <dbReference type="Proteomes" id="UP000515126"/>
    </source>
</evidence>